<gene>
    <name evidence="1" type="ORF">SD77_2395</name>
</gene>
<organism evidence="1 2">
    <name type="scientific">Bacillus badius</name>
    <dbReference type="NCBI Taxonomy" id="1455"/>
    <lineage>
        <taxon>Bacteria</taxon>
        <taxon>Bacillati</taxon>
        <taxon>Bacillota</taxon>
        <taxon>Bacilli</taxon>
        <taxon>Bacillales</taxon>
        <taxon>Bacillaceae</taxon>
        <taxon>Pseudobacillus</taxon>
    </lineage>
</organism>
<evidence type="ECO:0008006" key="3">
    <source>
        <dbReference type="Google" id="ProtNLM"/>
    </source>
</evidence>
<comment type="caution">
    <text evidence="1">The sequence shown here is derived from an EMBL/GenBank/DDBJ whole genome shotgun (WGS) entry which is preliminary data.</text>
</comment>
<name>A0ABR5AYY0_BACBA</name>
<proteinExistence type="predicted"/>
<sequence length="46" mass="5134">MLDSFKYCARSAFPAADPVFLSKQPPGLSKRLFFESILHLVHPAIS</sequence>
<dbReference type="EMBL" id="JXLP01000002">
    <property type="protein sequence ID" value="KIL79941.1"/>
    <property type="molecule type" value="Genomic_DNA"/>
</dbReference>
<evidence type="ECO:0000313" key="2">
    <source>
        <dbReference type="Proteomes" id="UP000031982"/>
    </source>
</evidence>
<accession>A0ABR5AYY0</accession>
<keyword evidence="2" id="KW-1185">Reference proteome</keyword>
<dbReference type="Proteomes" id="UP000031982">
    <property type="component" value="Unassembled WGS sequence"/>
</dbReference>
<protein>
    <recommendedName>
        <fullName evidence="3">Ribose 5-phosphate isomerase B</fullName>
    </recommendedName>
</protein>
<evidence type="ECO:0000313" key="1">
    <source>
        <dbReference type="EMBL" id="KIL79941.1"/>
    </source>
</evidence>
<reference evidence="1 2" key="1">
    <citation type="submission" date="2015-01" db="EMBL/GenBank/DDBJ databases">
        <title>Genome Assembly of Bacillus badius MTCC 1458.</title>
        <authorList>
            <person name="Verma A."/>
            <person name="Khatri I."/>
            <person name="Mual P."/>
            <person name="Subramanian S."/>
            <person name="Krishnamurthi S."/>
        </authorList>
    </citation>
    <scope>NUCLEOTIDE SEQUENCE [LARGE SCALE GENOMIC DNA]</scope>
    <source>
        <strain evidence="1 2">MTCC 1458</strain>
    </source>
</reference>